<dbReference type="AlphaFoldDB" id="A0A7I7SB98"/>
<evidence type="ECO:0000313" key="1">
    <source>
        <dbReference type="EMBL" id="OSC34781.1"/>
    </source>
</evidence>
<sequence length="121" mass="13056">MREPSSELISDLANALAQFRQPVTAIDALNGEYTVRAHELLGALTAAGYSVVKLPEPCYEGDGQIYFDDGEIRVDTTGYGNEWPRLYVDGKPADTALMRLQAAEMLAAANEADAAYAAADR</sequence>
<dbReference type="EMBL" id="NCXO01000008">
    <property type="protein sequence ID" value="OSC34781.1"/>
    <property type="molecule type" value="Genomic_DNA"/>
</dbReference>
<dbReference type="Proteomes" id="UP000193577">
    <property type="component" value="Unassembled WGS sequence"/>
</dbReference>
<dbReference type="RefSeq" id="WP_085302871.1">
    <property type="nucleotide sequence ID" value="NZ_AP022594.1"/>
</dbReference>
<keyword evidence="2" id="KW-1185">Reference proteome</keyword>
<name>A0A7I7SB98_9MYCO</name>
<protein>
    <submittedName>
        <fullName evidence="1">Uncharacterized protein</fullName>
    </submittedName>
</protein>
<reference evidence="1 2" key="1">
    <citation type="submission" date="2017-04" db="EMBL/GenBank/DDBJ databases">
        <title>The new phylogeny of genus Mycobacterium.</title>
        <authorList>
            <person name="Tortoli E."/>
            <person name="Trovato A."/>
            <person name="Cirillo D.M."/>
        </authorList>
    </citation>
    <scope>NUCLEOTIDE SEQUENCE [LARGE SCALE GENOMIC DNA]</scope>
    <source>
        <strain evidence="1 2">KCTC 19819</strain>
    </source>
</reference>
<gene>
    <name evidence="1" type="ORF">B8W67_05910</name>
</gene>
<comment type="caution">
    <text evidence="1">The sequence shown here is derived from an EMBL/GenBank/DDBJ whole genome shotgun (WGS) entry which is preliminary data.</text>
</comment>
<proteinExistence type="predicted"/>
<accession>A0A7I7SB98</accession>
<organism evidence="1 2">
    <name type="scientific">Mycolicibacillus koreensis</name>
    <dbReference type="NCBI Taxonomy" id="1069220"/>
    <lineage>
        <taxon>Bacteria</taxon>
        <taxon>Bacillati</taxon>
        <taxon>Actinomycetota</taxon>
        <taxon>Actinomycetes</taxon>
        <taxon>Mycobacteriales</taxon>
        <taxon>Mycobacteriaceae</taxon>
        <taxon>Mycolicibacillus</taxon>
    </lineage>
</organism>
<evidence type="ECO:0000313" key="2">
    <source>
        <dbReference type="Proteomes" id="UP000193577"/>
    </source>
</evidence>